<comment type="caution">
    <text evidence="2">The sequence shown here is derived from an EMBL/GenBank/DDBJ whole genome shotgun (WGS) entry which is preliminary data.</text>
</comment>
<gene>
    <name evidence="2" type="ORF">A966_07244</name>
</gene>
<sequence>MHGAYMKYIIILFIIITNIIYSYESKEINNFYNEYYSSSYSIKSIENNTSRTYKNIYALIKSKSITNEKEKYNYLKDAINANKDYTKSEDIDYLISVSELMSYIVYYSGLSEKISFGSKSKEIYKDILEKDNSNFFALLGTAIGYMHAPAIAGGSNKKAFEYFNEALDNAKEKYQKYLSYIWLSQYYFKVKDDENYNKYIEMSKEIYENGELLKEAIERNNTKNKPL</sequence>
<keyword evidence="1" id="KW-0472">Membrane</keyword>
<dbReference type="STRING" id="1289135.A966_07244"/>
<organism evidence="2 3">
    <name type="scientific">Brachyspira hampsonii 30446</name>
    <dbReference type="NCBI Taxonomy" id="1289135"/>
    <lineage>
        <taxon>Bacteria</taxon>
        <taxon>Pseudomonadati</taxon>
        <taxon>Spirochaetota</taxon>
        <taxon>Spirochaetia</taxon>
        <taxon>Brachyspirales</taxon>
        <taxon>Brachyspiraceae</taxon>
        <taxon>Brachyspira</taxon>
    </lineage>
</organism>
<reference evidence="2 3" key="1">
    <citation type="submission" date="2012-07" db="EMBL/GenBank/DDBJ databases">
        <title>Genome sequence of Brachyspira sp. 30446, isolated from a pig with mucohaemorrhagic colitis.</title>
        <authorList>
            <person name="Rubin J.E."/>
            <person name="Fernando C."/>
            <person name="Harding J.C.S."/>
            <person name="Hill J.E."/>
        </authorList>
    </citation>
    <scope>NUCLEOTIDE SEQUENCE [LARGE SCALE GENOMIC DNA]</scope>
    <source>
        <strain evidence="2 3">30446</strain>
    </source>
</reference>
<accession>A0A2U4FBL6</accession>
<dbReference type="Proteomes" id="UP000011663">
    <property type="component" value="Unassembled WGS sequence"/>
</dbReference>
<name>A0A2U4FBL6_9SPIR</name>
<dbReference type="AlphaFoldDB" id="A0A2U4FBL6"/>
<proteinExistence type="predicted"/>
<dbReference type="EMBL" id="ALNZ01000026">
    <property type="protein sequence ID" value="EKV56814.1"/>
    <property type="molecule type" value="Genomic_DNA"/>
</dbReference>
<evidence type="ECO:0000256" key="1">
    <source>
        <dbReference type="SAM" id="Phobius"/>
    </source>
</evidence>
<protein>
    <recommendedName>
        <fullName evidence="4">TPR domain-containing protein</fullName>
    </recommendedName>
</protein>
<keyword evidence="1" id="KW-1133">Transmembrane helix</keyword>
<evidence type="ECO:0000313" key="2">
    <source>
        <dbReference type="EMBL" id="EKV56814.1"/>
    </source>
</evidence>
<feature type="transmembrane region" description="Helical" evidence="1">
    <location>
        <begin position="6"/>
        <end position="23"/>
    </location>
</feature>
<evidence type="ECO:0000313" key="3">
    <source>
        <dbReference type="Proteomes" id="UP000011663"/>
    </source>
</evidence>
<keyword evidence="1" id="KW-0812">Transmembrane</keyword>
<evidence type="ECO:0008006" key="4">
    <source>
        <dbReference type="Google" id="ProtNLM"/>
    </source>
</evidence>